<proteinExistence type="predicted"/>
<protein>
    <submittedName>
        <fullName evidence="2">DUF2961 domain-containing protein</fullName>
    </submittedName>
</protein>
<keyword evidence="3" id="KW-1185">Reference proteome</keyword>
<evidence type="ECO:0000313" key="3">
    <source>
        <dbReference type="Proteomes" id="UP001428817"/>
    </source>
</evidence>
<feature type="region of interest" description="Disordered" evidence="1">
    <location>
        <begin position="15"/>
        <end position="35"/>
    </location>
</feature>
<evidence type="ECO:0000256" key="1">
    <source>
        <dbReference type="SAM" id="MobiDB-lite"/>
    </source>
</evidence>
<dbReference type="EMBL" id="BAABJP010000001">
    <property type="protein sequence ID" value="GAA5144573.1"/>
    <property type="molecule type" value="Genomic_DNA"/>
</dbReference>
<gene>
    <name evidence="2" type="ORF">GCM10023321_01180</name>
</gene>
<dbReference type="Pfam" id="PF11175">
    <property type="entry name" value="DUF2961"/>
    <property type="match status" value="1"/>
</dbReference>
<comment type="caution">
    <text evidence="2">The sequence shown here is derived from an EMBL/GenBank/DDBJ whole genome shotgun (WGS) entry which is preliminary data.</text>
</comment>
<evidence type="ECO:0000313" key="2">
    <source>
        <dbReference type="EMBL" id="GAA5144573.1"/>
    </source>
</evidence>
<reference evidence="3" key="1">
    <citation type="journal article" date="2019" name="Int. J. Syst. Evol. Microbiol.">
        <title>The Global Catalogue of Microorganisms (GCM) 10K type strain sequencing project: providing services to taxonomists for standard genome sequencing and annotation.</title>
        <authorList>
            <consortium name="The Broad Institute Genomics Platform"/>
            <consortium name="The Broad Institute Genome Sequencing Center for Infectious Disease"/>
            <person name="Wu L."/>
            <person name="Ma J."/>
        </authorList>
    </citation>
    <scope>NUCLEOTIDE SEQUENCE [LARGE SCALE GENOMIC DNA]</scope>
    <source>
        <strain evidence="3">JCM 18303</strain>
    </source>
</reference>
<accession>A0ABP9PHW7</accession>
<organism evidence="2 3">
    <name type="scientific">Pseudonocardia eucalypti</name>
    <dbReference type="NCBI Taxonomy" id="648755"/>
    <lineage>
        <taxon>Bacteria</taxon>
        <taxon>Bacillati</taxon>
        <taxon>Actinomycetota</taxon>
        <taxon>Actinomycetes</taxon>
        <taxon>Pseudonocardiales</taxon>
        <taxon>Pseudonocardiaceae</taxon>
        <taxon>Pseudonocardia</taxon>
    </lineage>
</organism>
<dbReference type="InterPro" id="IPR021345">
    <property type="entry name" value="DUF2961"/>
</dbReference>
<dbReference type="Proteomes" id="UP001428817">
    <property type="component" value="Unassembled WGS sequence"/>
</dbReference>
<sequence>MAGVAEIWEITPGRSRSVSPENFTGAKGAGGMATEGTGAPASRELGRGWKVSPSIELAAGTTATLAEVAGPGVIQHIWLTTDRRNLRGLVLRMYWDDSPEPSVAVPLGDFFCSGWPGELALLGSEMIVVAPAGGLNSYWPMPFRSRARITLESTLDYGVMVYYQVSYVLRDVPDSAGYLHASWRRANPLGDPAVHTLLDTGAGQADVAAAATTGSGVAGRYVGTYMAIEPGDAGWWGEGELKFYLDGDGEFPTICGTGTEDYFGGAWNFDLAGRYVPYATARLGLPQVLPPDRIYQPYQRFGMYRWHTADPICFDRDLRVTVQALGWQSGGRYLPLTRADIATTAYWYQARPRAVAAPAASQLVTAPQVVPVGPSTVATGLRARIQSLLTRKPWRR</sequence>
<dbReference type="Gene3D" id="2.60.120.1390">
    <property type="match status" value="1"/>
</dbReference>
<name>A0ABP9PHW7_9PSEU</name>